<reference evidence="1 2" key="1">
    <citation type="submission" date="2018-08" db="EMBL/GenBank/DDBJ databases">
        <title>A genome reference for cultivated species of the human gut microbiota.</title>
        <authorList>
            <person name="Zou Y."/>
            <person name="Xue W."/>
            <person name="Luo G."/>
        </authorList>
    </citation>
    <scope>NUCLEOTIDE SEQUENCE [LARGE SCALE GENOMIC DNA]</scope>
    <source>
        <strain evidence="1 2">AF18-46</strain>
    </source>
</reference>
<organism evidence="1 2">
    <name type="scientific">Solobacterium moorei</name>
    <dbReference type="NCBI Taxonomy" id="102148"/>
    <lineage>
        <taxon>Bacteria</taxon>
        <taxon>Bacillati</taxon>
        <taxon>Bacillota</taxon>
        <taxon>Erysipelotrichia</taxon>
        <taxon>Erysipelotrichales</taxon>
        <taxon>Erysipelotrichaceae</taxon>
        <taxon>Solobacterium</taxon>
    </lineage>
</organism>
<dbReference type="GeneID" id="89619860"/>
<evidence type="ECO:0000313" key="1">
    <source>
        <dbReference type="EMBL" id="RGT56265.1"/>
    </source>
</evidence>
<dbReference type="Pfam" id="PF02620">
    <property type="entry name" value="YceD"/>
    <property type="match status" value="1"/>
</dbReference>
<gene>
    <name evidence="1" type="ORF">DWX20_05520</name>
</gene>
<accession>A0A412PF61</accession>
<dbReference type="InterPro" id="IPR003772">
    <property type="entry name" value="YceD"/>
</dbReference>
<protein>
    <recommendedName>
        <fullName evidence="3">DUF177 domain-containing protein</fullName>
    </recommendedName>
</protein>
<dbReference type="RefSeq" id="WP_028077244.1">
    <property type="nucleotide sequence ID" value="NZ_AP028934.1"/>
</dbReference>
<evidence type="ECO:0008006" key="3">
    <source>
        <dbReference type="Google" id="ProtNLM"/>
    </source>
</evidence>
<dbReference type="EMBL" id="QRWX01000002">
    <property type="protein sequence ID" value="RGT56265.1"/>
    <property type="molecule type" value="Genomic_DNA"/>
</dbReference>
<dbReference type="Proteomes" id="UP000284731">
    <property type="component" value="Unassembled WGS sequence"/>
</dbReference>
<evidence type="ECO:0000313" key="2">
    <source>
        <dbReference type="Proteomes" id="UP000284731"/>
    </source>
</evidence>
<proteinExistence type="predicted"/>
<comment type="caution">
    <text evidence="1">The sequence shown here is derived from an EMBL/GenBank/DDBJ whole genome shotgun (WGS) entry which is preliminary data.</text>
</comment>
<dbReference type="AlphaFoldDB" id="A0A412PF61"/>
<name>A0A412PF61_9FIRM</name>
<sequence>MKWTKTELLRDLQNVDFDEDVVIKNDELKNDSGILSVEDVHVEGHGYIDDEDDRFYVDMHITGTMICPDAITNEPIEVPLDVESQETYVFEETDEDGVRLVTSEVVDLMPAVIDAILLEVPLQVTEAVEGEYPHGDGWQIFTEAEYQESRKDQLDPRLAGLKQFKNE</sequence>